<dbReference type="RefSeq" id="WP_345461004.1">
    <property type="nucleotide sequence ID" value="NZ_BAABRP010000001.1"/>
</dbReference>
<evidence type="ECO:0000313" key="2">
    <source>
        <dbReference type="EMBL" id="GAA5512012.1"/>
    </source>
</evidence>
<evidence type="ECO:0000256" key="1">
    <source>
        <dbReference type="SAM" id="SignalP"/>
    </source>
</evidence>
<organism evidence="2 3">
    <name type="scientific">Deinococcus carri</name>
    <dbReference type="NCBI Taxonomy" id="1211323"/>
    <lineage>
        <taxon>Bacteria</taxon>
        <taxon>Thermotogati</taxon>
        <taxon>Deinococcota</taxon>
        <taxon>Deinococci</taxon>
        <taxon>Deinococcales</taxon>
        <taxon>Deinococcaceae</taxon>
        <taxon>Deinococcus</taxon>
    </lineage>
</organism>
<comment type="caution">
    <text evidence="2">The sequence shown here is derived from an EMBL/GenBank/DDBJ whole genome shotgun (WGS) entry which is preliminary data.</text>
</comment>
<keyword evidence="1" id="KW-0732">Signal</keyword>
<proteinExistence type="predicted"/>
<keyword evidence="3" id="KW-1185">Reference proteome</keyword>
<gene>
    <name evidence="2" type="ORF">Dcar01_00726</name>
</gene>
<dbReference type="Pfam" id="PF10016">
    <property type="entry name" value="DUF2259"/>
    <property type="match status" value="1"/>
</dbReference>
<evidence type="ECO:0000313" key="3">
    <source>
        <dbReference type="Proteomes" id="UP001401887"/>
    </source>
</evidence>
<protein>
    <recommendedName>
        <fullName evidence="4">DUF2259 domain-containing protein</fullName>
    </recommendedName>
</protein>
<dbReference type="Proteomes" id="UP001401887">
    <property type="component" value="Unassembled WGS sequence"/>
</dbReference>
<dbReference type="EMBL" id="BAABRP010000001">
    <property type="protein sequence ID" value="GAA5512012.1"/>
    <property type="molecule type" value="Genomic_DNA"/>
</dbReference>
<sequence length="237" mass="25241">MRTLRKTAAALLTLATVALCSTAHAGDRLEVLRVAFSPYGTRALVVTGGVQDGSGFSTASLTAVGTGNGQSLLKAGARSTTQPVSAVVSALLARERPRLIPLGLVPGRVAEPVYARTFPTLAPSWTEGTPAGRTSTTAVRLWSRPVPIRLTVRPLPSRCPYTEMLPTGERPAGFTLTVNGQTVHDDRVLPPERLCAARYALDRVYRKGNRVVFIVRAYTPGFEGPNAEVLVVAALLR</sequence>
<feature type="signal peptide" evidence="1">
    <location>
        <begin position="1"/>
        <end position="25"/>
    </location>
</feature>
<dbReference type="InterPro" id="IPR018725">
    <property type="entry name" value="DUF2259_secreted"/>
</dbReference>
<feature type="chain" id="PRO_5046218573" description="DUF2259 domain-containing protein" evidence="1">
    <location>
        <begin position="26"/>
        <end position="237"/>
    </location>
</feature>
<name>A0ABP9W3T5_9DEIO</name>
<reference evidence="2 3" key="1">
    <citation type="submission" date="2024-02" db="EMBL/GenBank/DDBJ databases">
        <title>Deinococcus carri NBRC 110142.</title>
        <authorList>
            <person name="Ichikawa N."/>
            <person name="Katano-Makiyama Y."/>
            <person name="Hidaka K."/>
        </authorList>
    </citation>
    <scope>NUCLEOTIDE SEQUENCE [LARGE SCALE GENOMIC DNA]</scope>
    <source>
        <strain evidence="2 3">NBRC 110142</strain>
    </source>
</reference>
<accession>A0ABP9W3T5</accession>
<evidence type="ECO:0008006" key="4">
    <source>
        <dbReference type="Google" id="ProtNLM"/>
    </source>
</evidence>